<dbReference type="AlphaFoldDB" id="S6CZ39"/>
<accession>S6CZ39</accession>
<name>S6CZ39_9EURY</name>
<gene>
    <name evidence="1" type="ORF">HTIA_0401</name>
</gene>
<proteinExistence type="predicted"/>
<dbReference type="Proteomes" id="UP000015381">
    <property type="component" value="Chromosome I"/>
</dbReference>
<dbReference type="KEGG" id="hti:HTIA_0401"/>
<dbReference type="EMBL" id="HF571520">
    <property type="protein sequence ID" value="CCQ32548.1"/>
    <property type="molecule type" value="Genomic_DNA"/>
</dbReference>
<evidence type="ECO:0000313" key="1">
    <source>
        <dbReference type="EMBL" id="CCQ32548.1"/>
    </source>
</evidence>
<keyword evidence="2" id="KW-1185">Reference proteome</keyword>
<protein>
    <submittedName>
        <fullName evidence="1">Uncharacterized protein</fullName>
    </submittedName>
</protein>
<sequence>MTPMEMRTDHVNRSVQRAHRMTNRVRRWGWEFAEHREANVDRRAKRVDRE</sequence>
<evidence type="ECO:0000313" key="2">
    <source>
        <dbReference type="Proteomes" id="UP000015381"/>
    </source>
</evidence>
<reference evidence="1 2" key="1">
    <citation type="journal article" date="2014" name="Environ. Microbiol.">
        <title>Halorhabdus tiamatea: proteogenomics and glycosidase activity measurements identify the first cultivated euryarchaeon from a deep-sea anoxic brine lake as potential polysaccharide degrader.</title>
        <authorList>
            <person name="Werner J."/>
            <person name="Ferrer M."/>
            <person name="Michel G."/>
            <person name="Mann A.J."/>
            <person name="Huang S."/>
            <person name="Juarez S."/>
            <person name="Ciordia S."/>
            <person name="Albar J.P."/>
            <person name="Alcaide M."/>
            <person name="La Cono V."/>
            <person name="Yakimov M.M."/>
            <person name="Antunes A."/>
            <person name="Taborda M."/>
            <person name="Da Costa M.S."/>
            <person name="Amann R.I."/>
            <person name="Gloeckner F.O."/>
            <person name="Golyshina O.V."/>
            <person name="Golyshin P.N."/>
            <person name="Teeling H."/>
        </authorList>
    </citation>
    <scope>NUCLEOTIDE SEQUENCE [LARGE SCALE GENOMIC DNA]</scope>
    <source>
        <strain evidence="2">SARL4B</strain>
    </source>
</reference>
<dbReference type="HOGENOM" id="CLU_3112993_0_0_2"/>
<organism evidence="1 2">
    <name type="scientific">Halorhabdus tiamatea SARL4B</name>
    <dbReference type="NCBI Taxonomy" id="1033806"/>
    <lineage>
        <taxon>Archaea</taxon>
        <taxon>Methanobacteriati</taxon>
        <taxon>Methanobacteriota</taxon>
        <taxon>Stenosarchaea group</taxon>
        <taxon>Halobacteria</taxon>
        <taxon>Halobacteriales</taxon>
        <taxon>Haloarculaceae</taxon>
        <taxon>Halorhabdus</taxon>
    </lineage>
</organism>